<dbReference type="Gene3D" id="3.40.50.300">
    <property type="entry name" value="P-loop containing nucleotide triphosphate hydrolases"/>
    <property type="match status" value="2"/>
</dbReference>
<keyword evidence="3 12" id="KW-0547">Nucleotide-binding</keyword>
<dbReference type="GO" id="GO:0005829">
    <property type="term" value="C:cytosol"/>
    <property type="evidence" value="ECO:0007669"/>
    <property type="project" value="TreeGrafter"/>
</dbReference>
<dbReference type="RefSeq" id="WP_029601004.1">
    <property type="nucleotide sequence ID" value="NZ_CP025958.1"/>
</dbReference>
<keyword evidence="2" id="KW-0963">Cytoplasm</keyword>
<proteinExistence type="inferred from homology"/>
<dbReference type="PROSITE" id="PS51194">
    <property type="entry name" value="HELICASE_CTER"/>
    <property type="match status" value="1"/>
</dbReference>
<keyword evidence="7" id="KW-0346">Stress response</keyword>
<reference evidence="17 18" key="1">
    <citation type="submission" date="2018-01" db="EMBL/GenBank/DDBJ databases">
        <title>G. obscuriglobus.</title>
        <authorList>
            <person name="Franke J."/>
            <person name="Blomberg W."/>
            <person name="Selmecki A."/>
        </authorList>
    </citation>
    <scope>NUCLEOTIDE SEQUENCE [LARGE SCALE GENOMIC DNA]</scope>
    <source>
        <strain evidence="17 18">DSM 5831</strain>
    </source>
</reference>
<dbReference type="FunFam" id="3.40.50.300:FF:000108">
    <property type="entry name" value="ATP-dependent RNA helicase RhlE"/>
    <property type="match status" value="1"/>
</dbReference>
<dbReference type="InterPro" id="IPR014001">
    <property type="entry name" value="Helicase_ATP-bd"/>
</dbReference>
<evidence type="ECO:0000313" key="18">
    <source>
        <dbReference type="Proteomes" id="UP000245802"/>
    </source>
</evidence>
<feature type="domain" description="Helicase C-terminal" evidence="15">
    <location>
        <begin position="241"/>
        <end position="389"/>
    </location>
</feature>
<dbReference type="GO" id="GO:0042255">
    <property type="term" value="P:ribosome assembly"/>
    <property type="evidence" value="ECO:0007669"/>
    <property type="project" value="UniProtKB-ARBA"/>
</dbReference>
<dbReference type="PANTHER" id="PTHR47959">
    <property type="entry name" value="ATP-DEPENDENT RNA HELICASE RHLE-RELATED"/>
    <property type="match status" value="1"/>
</dbReference>
<name>A0A2Z3H299_9BACT</name>
<feature type="short sequence motif" description="Q motif" evidence="11">
    <location>
        <begin position="11"/>
        <end position="39"/>
    </location>
</feature>
<evidence type="ECO:0000256" key="11">
    <source>
        <dbReference type="PROSITE-ProRule" id="PRU00552"/>
    </source>
</evidence>
<gene>
    <name evidence="17" type="ORF">C1280_12270</name>
</gene>
<dbReference type="InterPro" id="IPR014014">
    <property type="entry name" value="RNA_helicase_DEAD_Q_motif"/>
</dbReference>
<dbReference type="InterPro" id="IPR027417">
    <property type="entry name" value="P-loop_NTPase"/>
</dbReference>
<dbReference type="InterPro" id="IPR011545">
    <property type="entry name" value="DEAD/DEAH_box_helicase_dom"/>
</dbReference>
<dbReference type="KEGG" id="gog:C1280_12270"/>
<dbReference type="Pfam" id="PF25399">
    <property type="entry name" value="DeaD_dimer"/>
    <property type="match status" value="1"/>
</dbReference>
<evidence type="ECO:0000259" key="14">
    <source>
        <dbReference type="PROSITE" id="PS51192"/>
    </source>
</evidence>
<evidence type="ECO:0000256" key="8">
    <source>
        <dbReference type="ARBA" id="ARBA00038437"/>
    </source>
</evidence>
<accession>A0A2Z3H299</accession>
<evidence type="ECO:0000256" key="9">
    <source>
        <dbReference type="ARBA" id="ARBA00047984"/>
    </source>
</evidence>
<dbReference type="CDD" id="cd18787">
    <property type="entry name" value="SF2_C_DEAD"/>
    <property type="match status" value="1"/>
</dbReference>
<keyword evidence="4 12" id="KW-0378">Hydrolase</keyword>
<dbReference type="SUPFAM" id="SSF52540">
    <property type="entry name" value="P-loop containing nucleoside triphosphate hydrolases"/>
    <property type="match status" value="1"/>
</dbReference>
<dbReference type="EC" id="3.6.4.13" evidence="1"/>
<evidence type="ECO:0000256" key="4">
    <source>
        <dbReference type="ARBA" id="ARBA00022801"/>
    </source>
</evidence>
<dbReference type="OrthoDB" id="9805696at2"/>
<dbReference type="InterPro" id="IPR012677">
    <property type="entry name" value="Nucleotide-bd_a/b_plait_sf"/>
</dbReference>
<dbReference type="PANTHER" id="PTHR47959:SF13">
    <property type="entry name" value="ATP-DEPENDENT RNA HELICASE RHLE"/>
    <property type="match status" value="1"/>
</dbReference>
<dbReference type="InterPro" id="IPR044742">
    <property type="entry name" value="DEAD/DEAH_RhlB"/>
</dbReference>
<dbReference type="AlphaFoldDB" id="A0A2Z3H299"/>
<dbReference type="InterPro" id="IPR001650">
    <property type="entry name" value="Helicase_C-like"/>
</dbReference>
<dbReference type="PROSITE" id="PS51195">
    <property type="entry name" value="Q_MOTIF"/>
    <property type="match status" value="1"/>
</dbReference>
<dbReference type="GO" id="GO:0005524">
    <property type="term" value="F:ATP binding"/>
    <property type="evidence" value="ECO:0007669"/>
    <property type="project" value="UniProtKB-KW"/>
</dbReference>
<dbReference type="InterPro" id="IPR057325">
    <property type="entry name" value="DeaD_dimer"/>
</dbReference>
<organism evidence="17 18">
    <name type="scientific">Gemmata obscuriglobus</name>
    <dbReference type="NCBI Taxonomy" id="114"/>
    <lineage>
        <taxon>Bacteria</taxon>
        <taxon>Pseudomonadati</taxon>
        <taxon>Planctomycetota</taxon>
        <taxon>Planctomycetia</taxon>
        <taxon>Gemmatales</taxon>
        <taxon>Gemmataceae</taxon>
        <taxon>Gemmata</taxon>
    </lineage>
</organism>
<protein>
    <recommendedName>
        <fullName evidence="10">DEAD-box ATP-dependent RNA helicase RhpA</fullName>
        <ecNumber evidence="1">3.6.4.13</ecNumber>
    </recommendedName>
</protein>
<dbReference type="CDD" id="cd00268">
    <property type="entry name" value="DEADc"/>
    <property type="match status" value="1"/>
</dbReference>
<evidence type="ECO:0000256" key="12">
    <source>
        <dbReference type="RuleBase" id="RU000492"/>
    </source>
</evidence>
<dbReference type="EMBL" id="CP025958">
    <property type="protein sequence ID" value="AWM37686.1"/>
    <property type="molecule type" value="Genomic_DNA"/>
</dbReference>
<dbReference type="GO" id="GO:0009266">
    <property type="term" value="P:response to temperature stimulus"/>
    <property type="evidence" value="ECO:0007669"/>
    <property type="project" value="UniProtKB-ARBA"/>
</dbReference>
<evidence type="ECO:0000256" key="1">
    <source>
        <dbReference type="ARBA" id="ARBA00012552"/>
    </source>
</evidence>
<dbReference type="Gene3D" id="3.30.70.330">
    <property type="match status" value="1"/>
</dbReference>
<dbReference type="GO" id="GO:0016787">
    <property type="term" value="F:hydrolase activity"/>
    <property type="evidence" value="ECO:0007669"/>
    <property type="project" value="UniProtKB-KW"/>
</dbReference>
<dbReference type="InterPro" id="IPR005580">
    <property type="entry name" value="DbpA/CsdA_RNA-bd_dom"/>
</dbReference>
<evidence type="ECO:0000256" key="5">
    <source>
        <dbReference type="ARBA" id="ARBA00022806"/>
    </source>
</evidence>
<evidence type="ECO:0000256" key="10">
    <source>
        <dbReference type="ARBA" id="ARBA00074363"/>
    </source>
</evidence>
<evidence type="ECO:0000256" key="6">
    <source>
        <dbReference type="ARBA" id="ARBA00022840"/>
    </source>
</evidence>
<feature type="domain" description="DEAD-box RNA helicase Q" evidence="16">
    <location>
        <begin position="11"/>
        <end position="39"/>
    </location>
</feature>
<comment type="similarity">
    <text evidence="8 12">Belongs to the DEAD box helicase family.</text>
</comment>
<dbReference type="Pfam" id="PF00271">
    <property type="entry name" value="Helicase_C"/>
    <property type="match status" value="1"/>
</dbReference>
<sequence length="562" mass="60667">MVETMATETESGFAKLGLDSRLVERLTGLGYEEPTPIQREAIPPLIEGHDLIGRAATGTGKTAAFSLPILHGLARSTARTKPTSLILVPTRELAMQVAESVAKYGQPLGVRVLPIYGGAPMDQQIRALDRGIDVVVATPGRALDHMRRTTLKLDAITVVVLDEADEMLDMGFAEDIEAILAATPTERQTALFSATMAPRIKAIAVKHLKNATEIHVTRDPVPAGELPKVRQTAYVVQRQYKLAALGRVLDGESPAAALIFCKTRSEVDELTEALGGRGYRPEALHGGMAQDARDRVMRLFRAGQANLLVATDVAARGLDVEHLTHVVNFSLPLGIENYVHRIGRVGRAGREGVAITVAEPREQGALRAIERHTGQRIEYGQVPTAATLREKRLERTKVAIRETVAAGELEAFRAMFGSLVGELDPTDVALAALKLAHRARGGDIDDGPDIPVATVPQRGDRNGRDNNPLPPRRGAGAFRGPGPRLARIFISAGREAGIMPRDLVGAIANEAGLPGREIHSIEITERFSLVDVPEDAAEHVIESLNGVRLRGRRVSARRDRQG</sequence>
<evidence type="ECO:0000259" key="15">
    <source>
        <dbReference type="PROSITE" id="PS51194"/>
    </source>
</evidence>
<evidence type="ECO:0000256" key="3">
    <source>
        <dbReference type="ARBA" id="ARBA00022741"/>
    </source>
</evidence>
<dbReference type="Pfam" id="PF00270">
    <property type="entry name" value="DEAD"/>
    <property type="match status" value="1"/>
</dbReference>
<dbReference type="Pfam" id="PF03880">
    <property type="entry name" value="DbpA"/>
    <property type="match status" value="1"/>
</dbReference>
<evidence type="ECO:0000256" key="13">
    <source>
        <dbReference type="SAM" id="MobiDB-lite"/>
    </source>
</evidence>
<keyword evidence="6 12" id="KW-0067">ATP-binding</keyword>
<feature type="domain" description="Helicase ATP-binding" evidence="14">
    <location>
        <begin position="42"/>
        <end position="214"/>
    </location>
</feature>
<dbReference type="CDD" id="cd12252">
    <property type="entry name" value="RRM_DbpA"/>
    <property type="match status" value="1"/>
</dbReference>
<dbReference type="Proteomes" id="UP000245802">
    <property type="component" value="Chromosome"/>
</dbReference>
<dbReference type="GO" id="GO:0003724">
    <property type="term" value="F:RNA helicase activity"/>
    <property type="evidence" value="ECO:0007669"/>
    <property type="project" value="UniProtKB-EC"/>
</dbReference>
<keyword evidence="5 12" id="KW-0347">Helicase</keyword>
<keyword evidence="18" id="KW-1185">Reference proteome</keyword>
<evidence type="ECO:0000256" key="7">
    <source>
        <dbReference type="ARBA" id="ARBA00023016"/>
    </source>
</evidence>
<feature type="region of interest" description="Disordered" evidence="13">
    <location>
        <begin position="443"/>
        <end position="478"/>
    </location>
</feature>
<evidence type="ECO:0000313" key="17">
    <source>
        <dbReference type="EMBL" id="AWM37686.1"/>
    </source>
</evidence>
<dbReference type="PROSITE" id="PS51192">
    <property type="entry name" value="HELICASE_ATP_BIND_1"/>
    <property type="match status" value="1"/>
</dbReference>
<evidence type="ECO:0000259" key="16">
    <source>
        <dbReference type="PROSITE" id="PS51195"/>
    </source>
</evidence>
<dbReference type="PROSITE" id="PS00039">
    <property type="entry name" value="DEAD_ATP_HELICASE"/>
    <property type="match status" value="1"/>
</dbReference>
<evidence type="ECO:0000256" key="2">
    <source>
        <dbReference type="ARBA" id="ARBA00022490"/>
    </source>
</evidence>
<dbReference type="SMART" id="SM00487">
    <property type="entry name" value="DEXDc"/>
    <property type="match status" value="1"/>
</dbReference>
<dbReference type="InterPro" id="IPR050079">
    <property type="entry name" value="DEAD_box_RNA_helicase"/>
</dbReference>
<comment type="catalytic activity">
    <reaction evidence="9">
        <text>ATP + H2O = ADP + phosphate + H(+)</text>
        <dbReference type="Rhea" id="RHEA:13065"/>
        <dbReference type="ChEBI" id="CHEBI:15377"/>
        <dbReference type="ChEBI" id="CHEBI:15378"/>
        <dbReference type="ChEBI" id="CHEBI:30616"/>
        <dbReference type="ChEBI" id="CHEBI:43474"/>
        <dbReference type="ChEBI" id="CHEBI:456216"/>
        <dbReference type="EC" id="3.6.4.13"/>
    </reaction>
</comment>
<dbReference type="GO" id="GO:0003676">
    <property type="term" value="F:nucleic acid binding"/>
    <property type="evidence" value="ECO:0007669"/>
    <property type="project" value="InterPro"/>
</dbReference>
<dbReference type="SMART" id="SM00490">
    <property type="entry name" value="HELICc"/>
    <property type="match status" value="1"/>
</dbReference>
<dbReference type="InterPro" id="IPR000629">
    <property type="entry name" value="RNA-helicase_DEAD-box_CS"/>
</dbReference>